<protein>
    <recommendedName>
        <fullName evidence="5">Putative pre-16S rRNA nuclease</fullName>
        <ecNumber evidence="5">3.1.-.-</ecNumber>
    </recommendedName>
</protein>
<evidence type="ECO:0000313" key="8">
    <source>
        <dbReference type="Proteomes" id="UP000032900"/>
    </source>
</evidence>
<keyword evidence="1 5" id="KW-0963">Cytoplasm</keyword>
<comment type="subcellular location">
    <subcellularLocation>
        <location evidence="5">Cytoplasm</location>
    </subcellularLocation>
</comment>
<dbReference type="HAMAP" id="MF_00651">
    <property type="entry name" value="Nuclease_YqgF"/>
    <property type="match status" value="1"/>
</dbReference>
<dbReference type="SUPFAM" id="SSF53098">
    <property type="entry name" value="Ribonuclease H-like"/>
    <property type="match status" value="1"/>
</dbReference>
<dbReference type="PANTHER" id="PTHR33317:SF4">
    <property type="entry name" value="POLYNUCLEOTIDYL TRANSFERASE, RIBONUCLEASE H-LIKE SUPERFAMILY PROTEIN"/>
    <property type="match status" value="1"/>
</dbReference>
<gene>
    <name evidence="7" type="ORF">JCM15548_1593</name>
</gene>
<dbReference type="PANTHER" id="PTHR33317">
    <property type="entry name" value="POLYNUCLEOTIDYL TRANSFERASE, RIBONUCLEASE H-LIKE SUPERFAMILY PROTEIN"/>
    <property type="match status" value="1"/>
</dbReference>
<dbReference type="InterPro" id="IPR037027">
    <property type="entry name" value="YqgF/RNaseH-like_dom_sf"/>
</dbReference>
<evidence type="ECO:0000256" key="4">
    <source>
        <dbReference type="ARBA" id="ARBA00022801"/>
    </source>
</evidence>
<proteinExistence type="inferred from homology"/>
<dbReference type="EMBL" id="BAZW01000003">
    <property type="protein sequence ID" value="GAO28489.1"/>
    <property type="molecule type" value="Genomic_DNA"/>
</dbReference>
<accession>A0A0E9LTB6</accession>
<dbReference type="Gene3D" id="3.30.420.140">
    <property type="entry name" value="YqgF/RNase H-like domain"/>
    <property type="match status" value="1"/>
</dbReference>
<organism evidence="7 8">
    <name type="scientific">Geofilum rubicundum JCM 15548</name>
    <dbReference type="NCBI Taxonomy" id="1236989"/>
    <lineage>
        <taxon>Bacteria</taxon>
        <taxon>Pseudomonadati</taxon>
        <taxon>Bacteroidota</taxon>
        <taxon>Bacteroidia</taxon>
        <taxon>Marinilabiliales</taxon>
        <taxon>Marinilabiliaceae</taxon>
        <taxon>Geofilum</taxon>
    </lineage>
</organism>
<dbReference type="InterPro" id="IPR006641">
    <property type="entry name" value="YqgF/RNaseH-like_dom"/>
</dbReference>
<evidence type="ECO:0000256" key="1">
    <source>
        <dbReference type="ARBA" id="ARBA00022490"/>
    </source>
</evidence>
<dbReference type="Proteomes" id="UP000032900">
    <property type="component" value="Unassembled WGS sequence"/>
</dbReference>
<dbReference type="CDD" id="cd16964">
    <property type="entry name" value="YqgF"/>
    <property type="match status" value="1"/>
</dbReference>
<dbReference type="GO" id="GO:0005829">
    <property type="term" value="C:cytosol"/>
    <property type="evidence" value="ECO:0007669"/>
    <property type="project" value="TreeGrafter"/>
</dbReference>
<dbReference type="GO" id="GO:0004518">
    <property type="term" value="F:nuclease activity"/>
    <property type="evidence" value="ECO:0007669"/>
    <property type="project" value="UniProtKB-KW"/>
</dbReference>
<keyword evidence="4 5" id="KW-0378">Hydrolase</keyword>
<dbReference type="SMART" id="SM00732">
    <property type="entry name" value="YqgFc"/>
    <property type="match status" value="1"/>
</dbReference>
<reference evidence="7 8" key="1">
    <citation type="journal article" date="2015" name="Microbes Environ.">
        <title>Distribution and evolution of nitrogen fixation genes in the phylum bacteroidetes.</title>
        <authorList>
            <person name="Inoue J."/>
            <person name="Oshima K."/>
            <person name="Suda W."/>
            <person name="Sakamoto M."/>
            <person name="Iino T."/>
            <person name="Noda S."/>
            <person name="Hongoh Y."/>
            <person name="Hattori M."/>
            <person name="Ohkuma M."/>
        </authorList>
    </citation>
    <scope>NUCLEOTIDE SEQUENCE [LARGE SCALE GENOMIC DNA]</scope>
    <source>
        <strain evidence="7">JCM 15548</strain>
    </source>
</reference>
<dbReference type="InterPro" id="IPR012337">
    <property type="entry name" value="RNaseH-like_sf"/>
</dbReference>
<dbReference type="Pfam" id="PF03652">
    <property type="entry name" value="RuvX"/>
    <property type="match status" value="1"/>
</dbReference>
<comment type="function">
    <text evidence="5">Could be a nuclease involved in processing of the 5'-end of pre-16S rRNA.</text>
</comment>
<dbReference type="AlphaFoldDB" id="A0A0E9LTB6"/>
<dbReference type="GO" id="GO:0016788">
    <property type="term" value="F:hydrolase activity, acting on ester bonds"/>
    <property type="evidence" value="ECO:0007669"/>
    <property type="project" value="UniProtKB-UniRule"/>
</dbReference>
<dbReference type="InterPro" id="IPR005227">
    <property type="entry name" value="YqgF"/>
</dbReference>
<dbReference type="RefSeq" id="WP_227625362.1">
    <property type="nucleotide sequence ID" value="NZ_BAZW01000003.1"/>
</dbReference>
<evidence type="ECO:0000313" key="7">
    <source>
        <dbReference type="EMBL" id="GAO28489.1"/>
    </source>
</evidence>
<comment type="similarity">
    <text evidence="5">Belongs to the YqgF HJR family.</text>
</comment>
<feature type="domain" description="YqgF/RNase H-like" evidence="6">
    <location>
        <begin position="6"/>
        <end position="104"/>
    </location>
</feature>
<sequence>MKRTLGRLVAFDVGKKRVGIAVTDPSQIIANGLTTLVIHEVLPFLVKYLENEQVDLFVVGYARQTNGEDSESMAYIKPFVQSLKNKFPHITVEWVDERYTSQMAFQAMIDGGLGKKARRDKAMIDKISATIILQSYLESRDFGR</sequence>
<keyword evidence="3 5" id="KW-0540">Nuclease</keyword>
<dbReference type="EC" id="3.1.-.-" evidence="5"/>
<evidence type="ECO:0000256" key="5">
    <source>
        <dbReference type="HAMAP-Rule" id="MF_00651"/>
    </source>
</evidence>
<comment type="caution">
    <text evidence="7">The sequence shown here is derived from an EMBL/GenBank/DDBJ whole genome shotgun (WGS) entry which is preliminary data.</text>
</comment>
<evidence type="ECO:0000256" key="3">
    <source>
        <dbReference type="ARBA" id="ARBA00022722"/>
    </source>
</evidence>
<evidence type="ECO:0000256" key="2">
    <source>
        <dbReference type="ARBA" id="ARBA00022517"/>
    </source>
</evidence>
<keyword evidence="2 5" id="KW-0690">Ribosome biogenesis</keyword>
<name>A0A0E9LTB6_9BACT</name>
<dbReference type="GO" id="GO:0000967">
    <property type="term" value="P:rRNA 5'-end processing"/>
    <property type="evidence" value="ECO:0007669"/>
    <property type="project" value="UniProtKB-UniRule"/>
</dbReference>
<dbReference type="NCBIfam" id="TIGR00250">
    <property type="entry name" value="RNAse_H_YqgF"/>
    <property type="match status" value="1"/>
</dbReference>
<dbReference type="STRING" id="1236989.JCM15548_1593"/>
<evidence type="ECO:0000259" key="6">
    <source>
        <dbReference type="SMART" id="SM00732"/>
    </source>
</evidence>
<keyword evidence="8" id="KW-1185">Reference proteome</keyword>